<gene>
    <name evidence="1" type="ORF">KOR42_42170</name>
</gene>
<dbReference type="AlphaFoldDB" id="A0A5C5W9Y9"/>
<reference evidence="1 2" key="1">
    <citation type="submission" date="2019-02" db="EMBL/GenBank/DDBJ databases">
        <title>Deep-cultivation of Planctomycetes and their phenomic and genomic characterization uncovers novel biology.</title>
        <authorList>
            <person name="Wiegand S."/>
            <person name="Jogler M."/>
            <person name="Boedeker C."/>
            <person name="Pinto D."/>
            <person name="Vollmers J."/>
            <person name="Rivas-Marin E."/>
            <person name="Kohn T."/>
            <person name="Peeters S.H."/>
            <person name="Heuer A."/>
            <person name="Rast P."/>
            <person name="Oberbeckmann S."/>
            <person name="Bunk B."/>
            <person name="Jeske O."/>
            <person name="Meyerdierks A."/>
            <person name="Storesund J.E."/>
            <person name="Kallscheuer N."/>
            <person name="Luecker S."/>
            <person name="Lage O.M."/>
            <person name="Pohl T."/>
            <person name="Merkel B.J."/>
            <person name="Hornburger P."/>
            <person name="Mueller R.-W."/>
            <person name="Bruemmer F."/>
            <person name="Labrenz M."/>
            <person name="Spormann A.M."/>
            <person name="Op Den Camp H."/>
            <person name="Overmann J."/>
            <person name="Amann R."/>
            <person name="Jetten M.S.M."/>
            <person name="Mascher T."/>
            <person name="Medema M.H."/>
            <person name="Devos D.P."/>
            <person name="Kaster A.-K."/>
            <person name="Ovreas L."/>
            <person name="Rohde M."/>
            <person name="Galperin M.Y."/>
            <person name="Jogler C."/>
        </authorList>
    </citation>
    <scope>NUCLEOTIDE SEQUENCE [LARGE SCALE GENOMIC DNA]</scope>
    <source>
        <strain evidence="1 2">KOR42</strain>
    </source>
</reference>
<sequence>MSANLKSIEALRAFRASLIQFIEDASSALQSMGMELQKSREWIEHDRPQYWTIQTRRAFDLVSQTRTAYETCRMRTVAGHRPSCLEEKEAYNAAQRRVRNCQEQIEHVKRWANKLQHETDEFRGRFARLQMMLESELPKAVARLDRLASILESYAEMDAPPPKTDQSK</sequence>
<protein>
    <submittedName>
        <fullName evidence="1">Uncharacterized protein</fullName>
    </submittedName>
</protein>
<evidence type="ECO:0000313" key="1">
    <source>
        <dbReference type="EMBL" id="TWT47103.1"/>
    </source>
</evidence>
<keyword evidence="2" id="KW-1185">Reference proteome</keyword>
<proteinExistence type="predicted"/>
<accession>A0A5C5W9Y9</accession>
<dbReference type="Proteomes" id="UP000317243">
    <property type="component" value="Unassembled WGS sequence"/>
</dbReference>
<comment type="caution">
    <text evidence="1">The sequence shown here is derived from an EMBL/GenBank/DDBJ whole genome shotgun (WGS) entry which is preliminary data.</text>
</comment>
<organism evidence="1 2">
    <name type="scientific">Thalassoglobus neptunius</name>
    <dbReference type="NCBI Taxonomy" id="1938619"/>
    <lineage>
        <taxon>Bacteria</taxon>
        <taxon>Pseudomonadati</taxon>
        <taxon>Planctomycetota</taxon>
        <taxon>Planctomycetia</taxon>
        <taxon>Planctomycetales</taxon>
        <taxon>Planctomycetaceae</taxon>
        <taxon>Thalassoglobus</taxon>
    </lineage>
</organism>
<evidence type="ECO:0000313" key="2">
    <source>
        <dbReference type="Proteomes" id="UP000317243"/>
    </source>
</evidence>
<dbReference type="OrthoDB" id="277538at2"/>
<name>A0A5C5W9Y9_9PLAN</name>
<dbReference type="RefSeq" id="WP_146511599.1">
    <property type="nucleotide sequence ID" value="NZ_SIHI01000024.1"/>
</dbReference>
<dbReference type="EMBL" id="SIHI01000024">
    <property type="protein sequence ID" value="TWT47103.1"/>
    <property type="molecule type" value="Genomic_DNA"/>
</dbReference>